<dbReference type="AlphaFoldDB" id="T0ZV98"/>
<organism evidence="1">
    <name type="scientific">mine drainage metagenome</name>
    <dbReference type="NCBI Taxonomy" id="410659"/>
    <lineage>
        <taxon>unclassified sequences</taxon>
        <taxon>metagenomes</taxon>
        <taxon>ecological metagenomes</taxon>
    </lineage>
</organism>
<proteinExistence type="predicted"/>
<reference evidence="1" key="1">
    <citation type="submission" date="2013-08" db="EMBL/GenBank/DDBJ databases">
        <authorList>
            <person name="Mendez C."/>
            <person name="Richter M."/>
            <person name="Ferrer M."/>
            <person name="Sanchez J."/>
        </authorList>
    </citation>
    <scope>NUCLEOTIDE SEQUENCE</scope>
</reference>
<protein>
    <submittedName>
        <fullName evidence="1">Integrase, catalytic region</fullName>
    </submittedName>
</protein>
<dbReference type="EMBL" id="AUZX01009333">
    <property type="protein sequence ID" value="EQD52191.1"/>
    <property type="molecule type" value="Genomic_DNA"/>
</dbReference>
<name>T0ZV98_9ZZZZ</name>
<dbReference type="SUPFAM" id="SSF53098">
    <property type="entry name" value="Ribonuclease H-like"/>
    <property type="match status" value="1"/>
</dbReference>
<gene>
    <name evidence="1" type="ORF">B1A_12808</name>
</gene>
<sequence length="98" mass="11360">NSDQGSHFTSNSYIERLLSHNVQISMDGKGRAIDNIFTERLWRSIKYEEVYLNEYDTPGKPENESGNGSTCFIMPEGPINLWITKHLGKFYQKEENQD</sequence>
<reference evidence="1" key="2">
    <citation type="journal article" date="2014" name="ISME J.">
        <title>Microbial stratification in low pH oxic and suboxic macroscopic growths along an acid mine drainage.</title>
        <authorList>
            <person name="Mendez-Garcia C."/>
            <person name="Mesa V."/>
            <person name="Sprenger R.R."/>
            <person name="Richter M."/>
            <person name="Diez M.S."/>
            <person name="Solano J."/>
            <person name="Bargiela R."/>
            <person name="Golyshina O.V."/>
            <person name="Manteca A."/>
            <person name="Ramos J.L."/>
            <person name="Gallego J.R."/>
            <person name="Llorente I."/>
            <person name="Martins Dos Santos V.A."/>
            <person name="Jensen O.N."/>
            <person name="Pelaez A.I."/>
            <person name="Sanchez J."/>
            <person name="Ferrer M."/>
        </authorList>
    </citation>
    <scope>NUCLEOTIDE SEQUENCE</scope>
</reference>
<accession>T0ZV98</accession>
<feature type="non-terminal residue" evidence="1">
    <location>
        <position position="1"/>
    </location>
</feature>
<evidence type="ECO:0000313" key="1">
    <source>
        <dbReference type="EMBL" id="EQD52191.1"/>
    </source>
</evidence>
<dbReference type="InterPro" id="IPR012337">
    <property type="entry name" value="RNaseH-like_sf"/>
</dbReference>
<comment type="caution">
    <text evidence="1">The sequence shown here is derived from an EMBL/GenBank/DDBJ whole genome shotgun (WGS) entry which is preliminary data.</text>
</comment>